<feature type="transmembrane region" description="Helical" evidence="7">
    <location>
        <begin position="70"/>
        <end position="87"/>
    </location>
</feature>
<evidence type="ECO:0000313" key="11">
    <source>
        <dbReference type="Proteomes" id="UP000199116"/>
    </source>
</evidence>
<evidence type="ECO:0000256" key="2">
    <source>
        <dbReference type="ARBA" id="ARBA00022475"/>
    </source>
</evidence>
<feature type="transmembrane region" description="Helical" evidence="7">
    <location>
        <begin position="494"/>
        <end position="510"/>
    </location>
</feature>
<feature type="transmembrane region" description="Helical" evidence="7">
    <location>
        <begin position="448"/>
        <end position="466"/>
    </location>
</feature>
<evidence type="ECO:0000256" key="5">
    <source>
        <dbReference type="ARBA" id="ARBA00023136"/>
    </source>
</evidence>
<dbReference type="Pfam" id="PF13515">
    <property type="entry name" value="FUSC_2"/>
    <property type="match status" value="1"/>
</dbReference>
<gene>
    <name evidence="10" type="ORF">SAMN04488033_102155</name>
</gene>
<dbReference type="Proteomes" id="UP000199116">
    <property type="component" value="Unassembled WGS sequence"/>
</dbReference>
<feature type="domain" description="Integral membrane protein YccS N-terminal" evidence="8">
    <location>
        <begin position="75"/>
        <end position="346"/>
    </location>
</feature>
<dbReference type="InterPro" id="IPR032692">
    <property type="entry name" value="YccS_N"/>
</dbReference>
<dbReference type="RefSeq" id="WP_245764324.1">
    <property type="nucleotide sequence ID" value="NZ_FOOH01000002.1"/>
</dbReference>
<feature type="transmembrane region" description="Helical" evidence="7">
    <location>
        <begin position="120"/>
        <end position="141"/>
    </location>
</feature>
<accession>A0A1I2KAF2</accession>
<evidence type="ECO:0000256" key="6">
    <source>
        <dbReference type="ARBA" id="ARBA00043993"/>
    </source>
</evidence>
<keyword evidence="2" id="KW-1003">Cell membrane</keyword>
<dbReference type="GO" id="GO:0005886">
    <property type="term" value="C:plasma membrane"/>
    <property type="evidence" value="ECO:0007669"/>
    <property type="project" value="UniProtKB-SubCell"/>
</dbReference>
<dbReference type="Pfam" id="PF12805">
    <property type="entry name" value="FUSC-like"/>
    <property type="match status" value="1"/>
</dbReference>
<name>A0A1I2KAF2_9FLAO</name>
<evidence type="ECO:0000256" key="4">
    <source>
        <dbReference type="ARBA" id="ARBA00022989"/>
    </source>
</evidence>
<dbReference type="PANTHER" id="PTHR30509">
    <property type="entry name" value="P-HYDROXYBENZOIC ACID EFFLUX PUMP SUBUNIT-RELATED"/>
    <property type="match status" value="1"/>
</dbReference>
<dbReference type="InterPro" id="IPR049453">
    <property type="entry name" value="Memb_transporter_dom"/>
</dbReference>
<dbReference type="EMBL" id="FOOH01000002">
    <property type="protein sequence ID" value="SFF63258.1"/>
    <property type="molecule type" value="Genomic_DNA"/>
</dbReference>
<organism evidence="10 11">
    <name type="scientific">Salegentibacter agarivorans</name>
    <dbReference type="NCBI Taxonomy" id="345907"/>
    <lineage>
        <taxon>Bacteria</taxon>
        <taxon>Pseudomonadati</taxon>
        <taxon>Bacteroidota</taxon>
        <taxon>Flavobacteriia</taxon>
        <taxon>Flavobacteriales</taxon>
        <taxon>Flavobacteriaceae</taxon>
        <taxon>Salegentibacter</taxon>
    </lineage>
</organism>
<keyword evidence="11" id="KW-1185">Reference proteome</keyword>
<proteinExistence type="inferred from homology"/>
<evidence type="ECO:0000256" key="1">
    <source>
        <dbReference type="ARBA" id="ARBA00004651"/>
    </source>
</evidence>
<keyword evidence="3 7" id="KW-0812">Transmembrane</keyword>
<feature type="transmembrane region" description="Helical" evidence="7">
    <location>
        <begin position="37"/>
        <end position="58"/>
    </location>
</feature>
<feature type="transmembrane region" description="Helical" evidence="7">
    <location>
        <begin position="471"/>
        <end position="488"/>
    </location>
</feature>
<feature type="transmembrane region" description="Helical" evidence="7">
    <location>
        <begin position="93"/>
        <end position="113"/>
    </location>
</feature>
<evidence type="ECO:0000259" key="9">
    <source>
        <dbReference type="Pfam" id="PF13515"/>
    </source>
</evidence>
<sequence>MPNIILTYWQEFLKYIRSTDFSKAMVLTFAIGSPVGIFIWLGNFEIGVVLAMGALLSSPSDIPGSFRHRNIGVILAAMLAGIVSIIMGYASAYLWLVLPLLGILMFGIAYLAVYGFRASLVVFAGLFAIVLSFANISTEILPWERGLLIVGGGLWYLVLSNIWNFLNPKHHTEQLLAECLELTAKYLKTRAHLLTETAKREKLQKELFILQTDLNEKHESLRNILINARRASGNSNYARKRLLIFIELVDILELAMANPVDYSKMDEVLQEDRELLERFKKLIKKIAFQLDEISVVIEKKKKSSTKEIRQYLKAVEENFQEVRMLISSENNEKTFLLQNLFDYLEKQGQKINTIVRVLHNLDTREPVLLKNKEVSQFITPQDYDPKMLVENFNFGSPIFKHSLRLAIVILVGFSIGLYFSFENAYWIILTIVVIMRPNYGLTKDRSKQRIVGTLIGAVIALGIVFITKNQVVYGILGLFSLTLAFSLIQRNYRTAAVFITLSIVFIYSLLKPDVFNVIQFRVIDTVLGAGLAALGNFILWPAWESQHIKNVVKESIGANKNYLQEIDSFYHIKGTLPTSYKLSRKKAFLEMGNLSASFQRMTQEPKYKQKELSQLYKIVGLNQTFLSALASLGTFIQNHKTTAASKNFEVFVSHICTNLENAIKGLEEEETLKGFDTARTEKAASALLKTYKELLVERENQLKEDPVKDQKDVQLRLQEAQLVSSQVQWLLEISENLQKTIAKTNFS</sequence>
<evidence type="ECO:0000256" key="7">
    <source>
        <dbReference type="SAM" id="Phobius"/>
    </source>
</evidence>
<protein>
    <submittedName>
        <fullName evidence="10">TIGR01666 family membrane protein</fullName>
    </submittedName>
</protein>
<evidence type="ECO:0000313" key="10">
    <source>
        <dbReference type="EMBL" id="SFF63258.1"/>
    </source>
</evidence>
<comment type="similarity">
    <text evidence="6">Belongs to the YccS/YhfK family.</text>
</comment>
<dbReference type="AlphaFoldDB" id="A0A1I2KAF2"/>
<evidence type="ECO:0000256" key="3">
    <source>
        <dbReference type="ARBA" id="ARBA00022692"/>
    </source>
</evidence>
<keyword evidence="4 7" id="KW-1133">Transmembrane helix</keyword>
<feature type="transmembrane region" description="Helical" evidence="7">
    <location>
        <begin position="405"/>
        <end position="428"/>
    </location>
</feature>
<comment type="subcellular location">
    <subcellularLocation>
        <location evidence="1">Cell membrane</location>
        <topology evidence="1">Multi-pass membrane protein</topology>
    </subcellularLocation>
</comment>
<evidence type="ECO:0000259" key="8">
    <source>
        <dbReference type="Pfam" id="PF12805"/>
    </source>
</evidence>
<reference evidence="11" key="1">
    <citation type="submission" date="2016-10" db="EMBL/GenBank/DDBJ databases">
        <authorList>
            <person name="Varghese N."/>
            <person name="Submissions S."/>
        </authorList>
    </citation>
    <scope>NUCLEOTIDE SEQUENCE [LARGE SCALE GENOMIC DNA]</scope>
    <source>
        <strain evidence="11">DSM 23515</strain>
    </source>
</reference>
<dbReference type="PANTHER" id="PTHR30509:SF8">
    <property type="entry name" value="INNER MEMBRANE PROTEIN YCCS"/>
    <property type="match status" value="1"/>
</dbReference>
<feature type="domain" description="Integral membrane bound transporter" evidence="9">
    <location>
        <begin position="413"/>
        <end position="534"/>
    </location>
</feature>
<keyword evidence="5 7" id="KW-0472">Membrane</keyword>